<keyword evidence="1" id="KW-0812">Transmembrane</keyword>
<evidence type="ECO:0000256" key="1">
    <source>
        <dbReference type="SAM" id="Phobius"/>
    </source>
</evidence>
<gene>
    <name evidence="2" type="ORF">NBC122_02643</name>
</gene>
<accession>A0A4P6ZJ66</accession>
<name>A0A4P6ZJ66_9FLAO</name>
<evidence type="ECO:0000313" key="2">
    <source>
        <dbReference type="EMBL" id="QBO59445.1"/>
    </source>
</evidence>
<feature type="transmembrane region" description="Helical" evidence="1">
    <location>
        <begin position="16"/>
        <end position="36"/>
    </location>
</feature>
<dbReference type="AlphaFoldDB" id="A0A4P6ZJ66"/>
<keyword evidence="3" id="KW-1185">Reference proteome</keyword>
<dbReference type="Proteomes" id="UP000294419">
    <property type="component" value="Chromosome"/>
</dbReference>
<evidence type="ECO:0000313" key="3">
    <source>
        <dbReference type="Proteomes" id="UP000294419"/>
    </source>
</evidence>
<feature type="transmembrane region" description="Helical" evidence="1">
    <location>
        <begin position="42"/>
        <end position="61"/>
    </location>
</feature>
<dbReference type="KEGG" id="csal:NBC122_02643"/>
<dbReference type="EMBL" id="CP037954">
    <property type="protein sequence ID" value="QBO59445.1"/>
    <property type="molecule type" value="Genomic_DNA"/>
</dbReference>
<sequence length="70" mass="8463">MFYVFKKYLMKTENPAMLFLMINIFKDIIWVGYWLINLETDQTNFLVLIGIFLVTSFALYFKVIRLLNRS</sequence>
<reference evidence="2 3" key="1">
    <citation type="submission" date="2019-03" db="EMBL/GenBank/DDBJ databases">
        <authorList>
            <person name="Kim H."/>
            <person name="Yu S.-M."/>
        </authorList>
    </citation>
    <scope>NUCLEOTIDE SEQUENCE [LARGE SCALE GENOMIC DNA]</scope>
    <source>
        <strain evidence="2 3">NBC122</strain>
    </source>
</reference>
<proteinExistence type="predicted"/>
<keyword evidence="1" id="KW-1133">Transmembrane helix</keyword>
<keyword evidence="1" id="KW-0472">Membrane</keyword>
<protein>
    <submittedName>
        <fullName evidence="2">Uncharacterized protein</fullName>
    </submittedName>
</protein>
<organism evidence="2 3">
    <name type="scientific">Chryseobacterium salivictor</name>
    <dbReference type="NCBI Taxonomy" id="2547600"/>
    <lineage>
        <taxon>Bacteria</taxon>
        <taxon>Pseudomonadati</taxon>
        <taxon>Bacteroidota</taxon>
        <taxon>Flavobacteriia</taxon>
        <taxon>Flavobacteriales</taxon>
        <taxon>Weeksellaceae</taxon>
        <taxon>Chryseobacterium group</taxon>
        <taxon>Chryseobacterium</taxon>
    </lineage>
</organism>